<dbReference type="Pfam" id="PF25994">
    <property type="entry name" value="HH_AprE"/>
    <property type="match status" value="1"/>
</dbReference>
<dbReference type="InterPro" id="IPR049712">
    <property type="entry name" value="Poly_export"/>
</dbReference>
<evidence type="ECO:0000313" key="5">
    <source>
        <dbReference type="Proteomes" id="UP000199435"/>
    </source>
</evidence>
<dbReference type="RefSeq" id="WP_092845426.1">
    <property type="nucleotide sequence ID" value="NZ_FMAH01000005.1"/>
</dbReference>
<dbReference type="Gene3D" id="3.30.1950.10">
    <property type="entry name" value="wza like domain"/>
    <property type="match status" value="1"/>
</dbReference>
<evidence type="ECO:0000313" key="4">
    <source>
        <dbReference type="EMBL" id="SCB17807.1"/>
    </source>
</evidence>
<dbReference type="Proteomes" id="UP000199435">
    <property type="component" value="Unassembled WGS sequence"/>
</dbReference>
<name>A0A1C3UR45_9HYPH</name>
<dbReference type="GO" id="GO:0015159">
    <property type="term" value="F:polysaccharide transmembrane transporter activity"/>
    <property type="evidence" value="ECO:0007669"/>
    <property type="project" value="InterPro"/>
</dbReference>
<dbReference type="OrthoDB" id="9798876at2"/>
<evidence type="ECO:0000259" key="3">
    <source>
        <dbReference type="Pfam" id="PF25994"/>
    </source>
</evidence>
<feature type="domain" description="AprE-like long alpha-helical hairpin" evidence="3">
    <location>
        <begin position="184"/>
        <end position="361"/>
    </location>
</feature>
<dbReference type="EMBL" id="FMAH01000005">
    <property type="protein sequence ID" value="SCB17807.1"/>
    <property type="molecule type" value="Genomic_DNA"/>
</dbReference>
<dbReference type="InterPro" id="IPR058781">
    <property type="entry name" value="HH_AprE-like"/>
</dbReference>
<dbReference type="Gene3D" id="3.10.560.10">
    <property type="entry name" value="Outer membrane lipoprotein wza domain like"/>
    <property type="match status" value="1"/>
</dbReference>
<dbReference type="InterPro" id="IPR003715">
    <property type="entry name" value="Poly_export_N"/>
</dbReference>
<dbReference type="AlphaFoldDB" id="A0A1C3UR45"/>
<proteinExistence type="predicted"/>
<sequence>MIEFQPSKRLARIYTSVRYSALVVLGTCAISGAAYAENLPGYHLGVMDKLHVRVAEWQTAEGTIRDWAVVSGDYTVGPSGSVSIPFIGDLPAMGKTTDEIAEAIGVGLQKQFGLRDRPSASVEMSQFRPIYLSGEVQNPGEFPFVPNLTVLKAVSLGGGMRRGDAGQRFARDFITAKGDAVVYMAERGRLLMRKARLLAELTGKDEIEIPAELKQLPQATGLLASEKALMETRSQRMKTQMQSLDDLKTLLQNEVEALGKKNETQSRQLDLAKADRDKVESLAERGLELASRRISAEQRASDLEATLLDTETAALKAKQDINKANQDEITLHNDWQSSLAQDMQDTDAKLETLQLKLSTSQSLMQEAVAQSADTSNLDPSGQGVNVVYTIIRGDNGQTKEIQAQENTQVLPGDLIKVSTGLAMR</sequence>
<dbReference type="PANTHER" id="PTHR33619">
    <property type="entry name" value="POLYSACCHARIDE EXPORT PROTEIN GFCE-RELATED"/>
    <property type="match status" value="1"/>
</dbReference>
<accession>A0A1C3UR45</accession>
<keyword evidence="5" id="KW-1185">Reference proteome</keyword>
<dbReference type="PANTHER" id="PTHR33619:SF3">
    <property type="entry name" value="POLYSACCHARIDE EXPORT PROTEIN GFCE-RELATED"/>
    <property type="match status" value="1"/>
</dbReference>
<evidence type="ECO:0000256" key="1">
    <source>
        <dbReference type="ARBA" id="ARBA00022729"/>
    </source>
</evidence>
<keyword evidence="1" id="KW-0732">Signal</keyword>
<reference evidence="5" key="1">
    <citation type="submission" date="2016-08" db="EMBL/GenBank/DDBJ databases">
        <authorList>
            <person name="Varghese N."/>
            <person name="Submissions Spin"/>
        </authorList>
    </citation>
    <scope>NUCLEOTIDE SEQUENCE [LARGE SCALE GENOMIC DNA]</scope>
    <source>
        <strain evidence="5">HAMBI 2971</strain>
    </source>
</reference>
<evidence type="ECO:0000259" key="2">
    <source>
        <dbReference type="Pfam" id="PF02563"/>
    </source>
</evidence>
<protein>
    <submittedName>
        <fullName evidence="4">Exopolysaccharide production protein ExoF</fullName>
    </submittedName>
</protein>
<dbReference type="STRING" id="411945.GA0061102_100562"/>
<feature type="domain" description="Polysaccharide export protein N-terminal" evidence="2">
    <location>
        <begin position="39"/>
        <end position="124"/>
    </location>
</feature>
<gene>
    <name evidence="4" type="ORF">GA0061102_100562</name>
</gene>
<organism evidence="4 5">
    <name type="scientific">Rhizobium miluonense</name>
    <dbReference type="NCBI Taxonomy" id="411945"/>
    <lineage>
        <taxon>Bacteria</taxon>
        <taxon>Pseudomonadati</taxon>
        <taxon>Pseudomonadota</taxon>
        <taxon>Alphaproteobacteria</taxon>
        <taxon>Hyphomicrobiales</taxon>
        <taxon>Rhizobiaceae</taxon>
        <taxon>Rhizobium/Agrobacterium group</taxon>
        <taxon>Rhizobium</taxon>
    </lineage>
</organism>
<dbReference type="Pfam" id="PF02563">
    <property type="entry name" value="Poly_export"/>
    <property type="match status" value="1"/>
</dbReference>